<name>A0ABW2DN54_9BACT</name>
<dbReference type="Proteomes" id="UP001596405">
    <property type="component" value="Unassembled WGS sequence"/>
</dbReference>
<sequence>MKALKIVLLLAFVACSYSCSEDDGAIPEPNCLPTTEKYMTGKILGKQECWEDNSVYDFSSGGAGSCGQGYEDWEYQHLSMAFFIAKKDGINNEKLFTIEIPFECEDFSTKESFYNLLSVGKYEYLREIQGTGKFIITYKDASGYYSTLNTAQGKNTLEITELEKIKSPGPNSGIGQSIKFSMKINCILADYSGKHLGKMENVEVNGIYYRQTPRAETWSDYWE</sequence>
<proteinExistence type="predicted"/>
<accession>A0ABW2DN54</accession>
<reference evidence="3" key="1">
    <citation type="journal article" date="2019" name="Int. J. Syst. Evol. Microbiol.">
        <title>The Global Catalogue of Microorganisms (GCM) 10K type strain sequencing project: providing services to taxonomists for standard genome sequencing and annotation.</title>
        <authorList>
            <consortium name="The Broad Institute Genomics Platform"/>
            <consortium name="The Broad Institute Genome Sequencing Center for Infectious Disease"/>
            <person name="Wu L."/>
            <person name="Ma J."/>
        </authorList>
    </citation>
    <scope>NUCLEOTIDE SEQUENCE [LARGE SCALE GENOMIC DNA]</scope>
    <source>
        <strain evidence="3">CGMCC 4.7393</strain>
    </source>
</reference>
<dbReference type="RefSeq" id="WP_153042062.1">
    <property type="nucleotide sequence ID" value="NZ_LRML01000002.1"/>
</dbReference>
<evidence type="ECO:0000313" key="2">
    <source>
        <dbReference type="EMBL" id="MFC6999125.1"/>
    </source>
</evidence>
<organism evidence="2 3">
    <name type="scientific">Rufibacter roseus</name>
    <dbReference type="NCBI Taxonomy" id="1567108"/>
    <lineage>
        <taxon>Bacteria</taxon>
        <taxon>Pseudomonadati</taxon>
        <taxon>Bacteroidota</taxon>
        <taxon>Cytophagia</taxon>
        <taxon>Cytophagales</taxon>
        <taxon>Hymenobacteraceae</taxon>
        <taxon>Rufibacter</taxon>
    </lineage>
</organism>
<evidence type="ECO:0000313" key="3">
    <source>
        <dbReference type="Proteomes" id="UP001596405"/>
    </source>
</evidence>
<feature type="chain" id="PRO_5047029557" description="Lipoprotein" evidence="1">
    <location>
        <begin position="21"/>
        <end position="223"/>
    </location>
</feature>
<evidence type="ECO:0008006" key="4">
    <source>
        <dbReference type="Google" id="ProtNLM"/>
    </source>
</evidence>
<dbReference type="EMBL" id="JBHSYQ010000015">
    <property type="protein sequence ID" value="MFC6999125.1"/>
    <property type="molecule type" value="Genomic_DNA"/>
</dbReference>
<feature type="signal peptide" evidence="1">
    <location>
        <begin position="1"/>
        <end position="20"/>
    </location>
</feature>
<gene>
    <name evidence="2" type="ORF">ACFQHR_15930</name>
</gene>
<protein>
    <recommendedName>
        <fullName evidence="4">Lipoprotein</fullName>
    </recommendedName>
</protein>
<keyword evidence="3" id="KW-1185">Reference proteome</keyword>
<keyword evidence="1" id="KW-0732">Signal</keyword>
<evidence type="ECO:0000256" key="1">
    <source>
        <dbReference type="SAM" id="SignalP"/>
    </source>
</evidence>
<comment type="caution">
    <text evidence="2">The sequence shown here is derived from an EMBL/GenBank/DDBJ whole genome shotgun (WGS) entry which is preliminary data.</text>
</comment>